<evidence type="ECO:0000313" key="2">
    <source>
        <dbReference type="EMBL" id="EFE31772.1"/>
    </source>
</evidence>
<organism evidence="2 3">
    <name type="scientific">Arthroderma benhamiae (strain ATCC MYA-4681 / CBS 112371)</name>
    <name type="common">Trichophyton mentagrophytes</name>
    <dbReference type="NCBI Taxonomy" id="663331"/>
    <lineage>
        <taxon>Eukaryota</taxon>
        <taxon>Fungi</taxon>
        <taxon>Dikarya</taxon>
        <taxon>Ascomycota</taxon>
        <taxon>Pezizomycotina</taxon>
        <taxon>Eurotiomycetes</taxon>
        <taxon>Eurotiomycetidae</taxon>
        <taxon>Onygenales</taxon>
        <taxon>Arthrodermataceae</taxon>
        <taxon>Trichophyton</taxon>
    </lineage>
</organism>
<keyword evidence="3" id="KW-1185">Reference proteome</keyword>
<dbReference type="EMBL" id="ABSU01000019">
    <property type="protein sequence ID" value="EFE31772.1"/>
    <property type="molecule type" value="Genomic_DNA"/>
</dbReference>
<dbReference type="GeneID" id="9520061"/>
<feature type="region of interest" description="Disordered" evidence="1">
    <location>
        <begin position="54"/>
        <end position="138"/>
    </location>
</feature>
<reference evidence="3" key="1">
    <citation type="journal article" date="2011" name="Genome Biol.">
        <title>Comparative and functional genomics provide insights into the pathogenicity of dermatophytic fungi.</title>
        <authorList>
            <person name="Burmester A."/>
            <person name="Shelest E."/>
            <person name="Gloeckner G."/>
            <person name="Heddergott C."/>
            <person name="Schindler S."/>
            <person name="Staib P."/>
            <person name="Heidel A."/>
            <person name="Felder M."/>
            <person name="Petzold A."/>
            <person name="Szafranski K."/>
            <person name="Feuermann M."/>
            <person name="Pedruzzi I."/>
            <person name="Priebe S."/>
            <person name="Groth M."/>
            <person name="Winkler R."/>
            <person name="Li W."/>
            <person name="Kniemeyer O."/>
            <person name="Schroeckh V."/>
            <person name="Hertweck C."/>
            <person name="Hube B."/>
            <person name="White T.C."/>
            <person name="Platzer M."/>
            <person name="Guthke R."/>
            <person name="Heitman J."/>
            <person name="Woestemeyer J."/>
            <person name="Zipfel P.F."/>
            <person name="Monod M."/>
            <person name="Brakhage A.A."/>
        </authorList>
    </citation>
    <scope>NUCLEOTIDE SEQUENCE [LARGE SCALE GENOMIC DNA]</scope>
    <source>
        <strain evidence="3">ATCC MYA-4681 / CBS 112371</strain>
    </source>
</reference>
<sequence>MASAWICFQCIPRRRRLFVLAKKEKRKKNGIHTAALRASPSRCTFSSAVLNVTSPVKKSSEGKKQTRRRKTKKDEERERRRRKIKPAQHDERASEDSLGVPGHTTRAAFPAALLAVSPPDQDPPAPVYRTRRRRRCSGAAGRSRTVCAIRQGPETVCYAAGTI</sequence>
<proteinExistence type="predicted"/>
<gene>
    <name evidence="2" type="ORF">ARB_01371</name>
</gene>
<dbReference type="HOGENOM" id="CLU_127259_0_0_1"/>
<dbReference type="KEGG" id="abe:ARB_01371"/>
<accession>D4AYV2</accession>
<dbReference type="Proteomes" id="UP000008866">
    <property type="component" value="Unassembled WGS sequence"/>
</dbReference>
<protein>
    <submittedName>
        <fullName evidence="2">Uncharacterized protein</fullName>
    </submittedName>
</protein>
<evidence type="ECO:0000256" key="1">
    <source>
        <dbReference type="SAM" id="MobiDB-lite"/>
    </source>
</evidence>
<evidence type="ECO:0000313" key="3">
    <source>
        <dbReference type="Proteomes" id="UP000008866"/>
    </source>
</evidence>
<dbReference type="AlphaFoldDB" id="D4AYV2"/>
<dbReference type="RefSeq" id="XP_003012412.1">
    <property type="nucleotide sequence ID" value="XM_003012366.1"/>
</dbReference>
<name>D4AYV2_ARTBC</name>
<comment type="caution">
    <text evidence="2">The sequence shown here is derived from an EMBL/GenBank/DDBJ whole genome shotgun (WGS) entry which is preliminary data.</text>
</comment>